<dbReference type="GO" id="GO:0000160">
    <property type="term" value="P:phosphorelay signal transduction system"/>
    <property type="evidence" value="ECO:0007669"/>
    <property type="project" value="UniProtKB-KW"/>
</dbReference>
<accession>A0A125W130</accession>
<sequence length="477" mass="54466">MKRLEQLCHQYTNLSESDIKELQRTARYLSSTTLYQSADVFIDVYKEMSQQALVVYHKPPAKTTSLYSGDVVGMEALLKNEPGVLRTMQTSLNSIGLLAVTQENRLIKQNIYPIRNEHRTIGVIIVEIAADEEIQADLQKEELNNCQLAKVAKSTSQVDALFIDQLAEAVLIFDAAGHLLITNHNAQELYRKLGYRDNIIGMSYDNLSIDYTTFEYVLYQMKYKMSNQPIESKTTYLNYYFKVRKVWLASEEQLIMIIQDNTEFKEKEAEIISKSVAIREIHHRVKNNLQSVVSLLRIQERRTQSPEAKKVLHESVNRIMAIAATHELLSKQVKDDVALRQTLEAVMYNFRHLFQGAQPIEMMMDVDPAIMVSSEQMVTISLVVNELLQNIFDHAFEPQTSGVVKLSGTLDNKMITITVTDNGKGYDVHQSNETSLGLMIVKSYVKDKLKGKITIESNKQGTKTCFYFEQNTSDVVH</sequence>
<dbReference type="Proteomes" id="UP000004846">
    <property type="component" value="Unassembled WGS sequence"/>
</dbReference>
<keyword evidence="4" id="KW-0808">Transferase</keyword>
<evidence type="ECO:0000256" key="5">
    <source>
        <dbReference type="ARBA" id="ARBA00022741"/>
    </source>
</evidence>
<dbReference type="Gene3D" id="3.30.565.10">
    <property type="entry name" value="Histidine kinase-like ATPase, C-terminal domain"/>
    <property type="match status" value="1"/>
</dbReference>
<dbReference type="AlphaFoldDB" id="A0A125W130"/>
<dbReference type="EMBL" id="AEBR01000110">
    <property type="protein sequence ID" value="EFM81100.1"/>
    <property type="molecule type" value="Genomic_DNA"/>
</dbReference>
<evidence type="ECO:0000313" key="10">
    <source>
        <dbReference type="EMBL" id="EFM81100.1"/>
    </source>
</evidence>
<name>A0A125W130_ENTFL</name>
<dbReference type="SMART" id="SM00387">
    <property type="entry name" value="HATPase_c"/>
    <property type="match status" value="1"/>
</dbReference>
<dbReference type="InterPro" id="IPR011495">
    <property type="entry name" value="Sig_transdc_His_kin_sub2_dim/P"/>
</dbReference>
<dbReference type="InterPro" id="IPR003594">
    <property type="entry name" value="HATPase_dom"/>
</dbReference>
<comment type="catalytic activity">
    <reaction evidence="1">
        <text>ATP + protein L-histidine = ADP + protein N-phospho-L-histidine.</text>
        <dbReference type="EC" id="2.7.13.3"/>
    </reaction>
</comment>
<dbReference type="InterPro" id="IPR036890">
    <property type="entry name" value="HATPase_C_sf"/>
</dbReference>
<evidence type="ECO:0000259" key="9">
    <source>
        <dbReference type="PROSITE" id="PS50109"/>
    </source>
</evidence>
<keyword evidence="3" id="KW-0597">Phosphoprotein</keyword>
<organism evidence="10 11">
    <name type="scientific">Enterococcus faecalis TX4248</name>
    <dbReference type="NCBI Taxonomy" id="749495"/>
    <lineage>
        <taxon>Bacteria</taxon>
        <taxon>Bacillati</taxon>
        <taxon>Bacillota</taxon>
        <taxon>Bacilli</taxon>
        <taxon>Lactobacillales</taxon>
        <taxon>Enterococcaceae</taxon>
        <taxon>Enterococcus</taxon>
    </lineage>
</organism>
<gene>
    <name evidence="10" type="ORF">HMPREF9498_03039</name>
</gene>
<evidence type="ECO:0000256" key="8">
    <source>
        <dbReference type="ARBA" id="ARBA00023012"/>
    </source>
</evidence>
<dbReference type="InterPro" id="IPR005467">
    <property type="entry name" value="His_kinase_dom"/>
</dbReference>
<dbReference type="SUPFAM" id="SSF55874">
    <property type="entry name" value="ATPase domain of HSP90 chaperone/DNA topoisomerase II/histidine kinase"/>
    <property type="match status" value="1"/>
</dbReference>
<dbReference type="Pfam" id="PF02518">
    <property type="entry name" value="HATPase_c"/>
    <property type="match status" value="1"/>
</dbReference>
<dbReference type="HOGENOM" id="CLU_045351_1_0_9"/>
<dbReference type="PROSITE" id="PS50109">
    <property type="entry name" value="HIS_KIN"/>
    <property type="match status" value="1"/>
</dbReference>
<evidence type="ECO:0000256" key="7">
    <source>
        <dbReference type="ARBA" id="ARBA00022840"/>
    </source>
</evidence>
<dbReference type="InterPro" id="IPR011102">
    <property type="entry name" value="Sig_transdc_His_kinase_HWE"/>
</dbReference>
<evidence type="ECO:0000256" key="1">
    <source>
        <dbReference type="ARBA" id="ARBA00000085"/>
    </source>
</evidence>
<keyword evidence="7" id="KW-0067">ATP-binding</keyword>
<dbReference type="GO" id="GO:0004673">
    <property type="term" value="F:protein histidine kinase activity"/>
    <property type="evidence" value="ECO:0007669"/>
    <property type="project" value="UniProtKB-EC"/>
</dbReference>
<keyword evidence="8" id="KW-0902">Two-component regulatory system</keyword>
<dbReference type="SMR" id="A0A125W130"/>
<keyword evidence="6 10" id="KW-0418">Kinase</keyword>
<dbReference type="PANTHER" id="PTHR41523:SF8">
    <property type="entry name" value="ETHYLENE RESPONSE SENSOR PROTEIN"/>
    <property type="match status" value="1"/>
</dbReference>
<dbReference type="EC" id="2.7.13.3" evidence="2"/>
<proteinExistence type="predicted"/>
<dbReference type="PANTHER" id="PTHR41523">
    <property type="entry name" value="TWO-COMPONENT SYSTEM SENSOR PROTEIN"/>
    <property type="match status" value="1"/>
</dbReference>
<evidence type="ECO:0000256" key="3">
    <source>
        <dbReference type="ARBA" id="ARBA00022553"/>
    </source>
</evidence>
<feature type="domain" description="Histidine kinase" evidence="9">
    <location>
        <begin position="280"/>
        <end position="472"/>
    </location>
</feature>
<comment type="caution">
    <text evidence="10">The sequence shown here is derived from an EMBL/GenBank/DDBJ whole genome shotgun (WGS) entry which is preliminary data.</text>
</comment>
<evidence type="ECO:0000256" key="4">
    <source>
        <dbReference type="ARBA" id="ARBA00022679"/>
    </source>
</evidence>
<dbReference type="Pfam" id="PF07568">
    <property type="entry name" value="HisKA_2"/>
    <property type="match status" value="1"/>
</dbReference>
<dbReference type="GO" id="GO:0005524">
    <property type="term" value="F:ATP binding"/>
    <property type="evidence" value="ECO:0007669"/>
    <property type="project" value="UniProtKB-KW"/>
</dbReference>
<dbReference type="InterPro" id="IPR038424">
    <property type="entry name" value="H_kinase_PdtaS_GAF_sf"/>
</dbReference>
<dbReference type="Pfam" id="PF12282">
    <property type="entry name" value="GAF_PdtaS"/>
    <property type="match status" value="1"/>
</dbReference>
<evidence type="ECO:0000256" key="2">
    <source>
        <dbReference type="ARBA" id="ARBA00012438"/>
    </source>
</evidence>
<reference evidence="10 11" key="1">
    <citation type="submission" date="2010-07" db="EMBL/GenBank/DDBJ databases">
        <authorList>
            <person name="Sid Ahmed O."/>
        </authorList>
    </citation>
    <scope>NUCLEOTIDE SEQUENCE [LARGE SCALE GENOMIC DNA]</scope>
    <source>
        <strain evidence="10 11">TX4248</strain>
    </source>
</reference>
<dbReference type="InterPro" id="IPR022066">
    <property type="entry name" value="PdtaS_GAF"/>
</dbReference>
<dbReference type="RefSeq" id="WP_002357504.1">
    <property type="nucleotide sequence ID" value="NZ_GL454489.1"/>
</dbReference>
<dbReference type="Gene3D" id="3.30.450.280">
    <property type="entry name" value="GAF domain"/>
    <property type="match status" value="1"/>
</dbReference>
<dbReference type="SMART" id="SM00911">
    <property type="entry name" value="HWE_HK"/>
    <property type="match status" value="1"/>
</dbReference>
<keyword evidence="5" id="KW-0547">Nucleotide-binding</keyword>
<dbReference type="Gene3D" id="3.30.450.20">
    <property type="entry name" value="PAS domain"/>
    <property type="match status" value="1"/>
</dbReference>
<protein>
    <recommendedName>
        <fullName evidence="2">histidine kinase</fullName>
        <ecNumber evidence="2">2.7.13.3</ecNumber>
    </recommendedName>
</protein>
<evidence type="ECO:0000313" key="11">
    <source>
        <dbReference type="Proteomes" id="UP000004846"/>
    </source>
</evidence>
<evidence type="ECO:0000256" key="6">
    <source>
        <dbReference type="ARBA" id="ARBA00022777"/>
    </source>
</evidence>
<dbReference type="GeneID" id="60893932"/>